<keyword evidence="1" id="KW-1133">Transmembrane helix</keyword>
<dbReference type="AlphaFoldDB" id="A0A4V3CQU1"/>
<reference evidence="2 3" key="1">
    <citation type="submission" date="2019-03" db="EMBL/GenBank/DDBJ databases">
        <title>Genomic Encyclopedia of Type Strains, Phase IV (KMG-IV): sequencing the most valuable type-strain genomes for metagenomic binning, comparative biology and taxonomic classification.</title>
        <authorList>
            <person name="Goeker M."/>
        </authorList>
    </citation>
    <scope>NUCLEOTIDE SEQUENCE [LARGE SCALE GENOMIC DNA]</scope>
    <source>
        <strain evidence="2 3">DSM 28287</strain>
    </source>
</reference>
<dbReference type="RefSeq" id="WP_133529226.1">
    <property type="nucleotide sequence ID" value="NZ_SNXO01000049.1"/>
</dbReference>
<dbReference type="OrthoDB" id="9973192at2"/>
<keyword evidence="3" id="KW-1185">Reference proteome</keyword>
<comment type="caution">
    <text evidence="2">The sequence shown here is derived from an EMBL/GenBank/DDBJ whole genome shotgun (WGS) entry which is preliminary data.</text>
</comment>
<accession>A0A4V3CQU1</accession>
<dbReference type="Proteomes" id="UP000295500">
    <property type="component" value="Unassembled WGS sequence"/>
</dbReference>
<keyword evidence="1" id="KW-0812">Transmembrane</keyword>
<proteinExistence type="predicted"/>
<gene>
    <name evidence="2" type="ORF">EV211_1492</name>
</gene>
<sequence length="101" mass="11321">MKLFGLLMLFIALQLFVIGSVIQRGKSSWIPERMLANINNLPGYCKLFGNRLILLCFIAVVCGIWALNIGAYSLKPIIAFGVGMIVVIALFVLDHHKFRKQ</sequence>
<organism evidence="2 3">
    <name type="scientific">Aminicella lysinilytica</name>
    <dbReference type="NCBI Taxonomy" id="433323"/>
    <lineage>
        <taxon>Bacteria</taxon>
        <taxon>Bacillati</taxon>
        <taxon>Bacillota</taxon>
        <taxon>Clostridia</taxon>
        <taxon>Peptostreptococcales</taxon>
        <taxon>Anaerovoracaceae</taxon>
        <taxon>Aminicella</taxon>
    </lineage>
</organism>
<evidence type="ECO:0000256" key="1">
    <source>
        <dbReference type="SAM" id="Phobius"/>
    </source>
</evidence>
<name>A0A4V3CQU1_9FIRM</name>
<protein>
    <recommendedName>
        <fullName evidence="4">SdpI/YhfL family protein</fullName>
    </recommendedName>
</protein>
<evidence type="ECO:0000313" key="3">
    <source>
        <dbReference type="Proteomes" id="UP000295500"/>
    </source>
</evidence>
<keyword evidence="1" id="KW-0472">Membrane</keyword>
<evidence type="ECO:0000313" key="2">
    <source>
        <dbReference type="EMBL" id="TDP48636.1"/>
    </source>
</evidence>
<feature type="transmembrane region" description="Helical" evidence="1">
    <location>
        <begin position="47"/>
        <end position="67"/>
    </location>
</feature>
<evidence type="ECO:0008006" key="4">
    <source>
        <dbReference type="Google" id="ProtNLM"/>
    </source>
</evidence>
<dbReference type="EMBL" id="SNXO01000049">
    <property type="protein sequence ID" value="TDP48636.1"/>
    <property type="molecule type" value="Genomic_DNA"/>
</dbReference>
<feature type="transmembrane region" description="Helical" evidence="1">
    <location>
        <begin position="74"/>
        <end position="93"/>
    </location>
</feature>